<evidence type="ECO:0000256" key="1">
    <source>
        <dbReference type="SAM" id="MobiDB-lite"/>
    </source>
</evidence>
<keyword evidence="2" id="KW-0472">Membrane</keyword>
<keyword evidence="2" id="KW-1133">Transmembrane helix</keyword>
<keyword evidence="4" id="KW-1185">Reference proteome</keyword>
<evidence type="ECO:0000313" key="3">
    <source>
        <dbReference type="EMBL" id="KIK80832.1"/>
    </source>
</evidence>
<accession>A0A0D0CDQ9</accession>
<sequence length="75" mass="8405">MRRPAPAFSTSSKGESSAPNENFKCTFQLACIQLRIQPSWYLDFSSRRTRAPDQINVSLVTLVIVILVSGSACWR</sequence>
<dbReference type="AlphaFoldDB" id="A0A0D0CDQ9"/>
<protein>
    <submittedName>
        <fullName evidence="3">Uncharacterized protein</fullName>
    </submittedName>
</protein>
<reference evidence="4" key="2">
    <citation type="submission" date="2015-01" db="EMBL/GenBank/DDBJ databases">
        <title>Evolutionary Origins and Diversification of the Mycorrhizal Mutualists.</title>
        <authorList>
            <consortium name="DOE Joint Genome Institute"/>
            <consortium name="Mycorrhizal Genomics Consortium"/>
            <person name="Kohler A."/>
            <person name="Kuo A."/>
            <person name="Nagy L.G."/>
            <person name="Floudas D."/>
            <person name="Copeland A."/>
            <person name="Barry K.W."/>
            <person name="Cichocki N."/>
            <person name="Veneault-Fourrey C."/>
            <person name="LaButti K."/>
            <person name="Lindquist E.A."/>
            <person name="Lipzen A."/>
            <person name="Lundell T."/>
            <person name="Morin E."/>
            <person name="Murat C."/>
            <person name="Riley R."/>
            <person name="Ohm R."/>
            <person name="Sun H."/>
            <person name="Tunlid A."/>
            <person name="Henrissat B."/>
            <person name="Grigoriev I.V."/>
            <person name="Hibbett D.S."/>
            <person name="Martin F."/>
        </authorList>
    </citation>
    <scope>NUCLEOTIDE SEQUENCE [LARGE SCALE GENOMIC DNA]</scope>
    <source>
        <strain evidence="4">Ve08.2h10</strain>
    </source>
</reference>
<name>A0A0D0CDQ9_9AGAM</name>
<feature type="region of interest" description="Disordered" evidence="1">
    <location>
        <begin position="1"/>
        <end position="20"/>
    </location>
</feature>
<organism evidence="3 4">
    <name type="scientific">Paxillus rubicundulus Ve08.2h10</name>
    <dbReference type="NCBI Taxonomy" id="930991"/>
    <lineage>
        <taxon>Eukaryota</taxon>
        <taxon>Fungi</taxon>
        <taxon>Dikarya</taxon>
        <taxon>Basidiomycota</taxon>
        <taxon>Agaricomycotina</taxon>
        <taxon>Agaricomycetes</taxon>
        <taxon>Agaricomycetidae</taxon>
        <taxon>Boletales</taxon>
        <taxon>Paxilineae</taxon>
        <taxon>Paxillaceae</taxon>
        <taxon>Paxillus</taxon>
    </lineage>
</organism>
<evidence type="ECO:0000256" key="2">
    <source>
        <dbReference type="SAM" id="Phobius"/>
    </source>
</evidence>
<dbReference type="EMBL" id="KN825923">
    <property type="protein sequence ID" value="KIK80832.1"/>
    <property type="molecule type" value="Genomic_DNA"/>
</dbReference>
<dbReference type="InParanoid" id="A0A0D0CDQ9"/>
<keyword evidence="2" id="KW-0812">Transmembrane</keyword>
<proteinExistence type="predicted"/>
<dbReference type="Proteomes" id="UP000054538">
    <property type="component" value="Unassembled WGS sequence"/>
</dbReference>
<reference evidence="3 4" key="1">
    <citation type="submission" date="2014-04" db="EMBL/GenBank/DDBJ databases">
        <authorList>
            <consortium name="DOE Joint Genome Institute"/>
            <person name="Kuo A."/>
            <person name="Kohler A."/>
            <person name="Jargeat P."/>
            <person name="Nagy L.G."/>
            <person name="Floudas D."/>
            <person name="Copeland A."/>
            <person name="Barry K.W."/>
            <person name="Cichocki N."/>
            <person name="Veneault-Fourrey C."/>
            <person name="LaButti K."/>
            <person name="Lindquist E.A."/>
            <person name="Lipzen A."/>
            <person name="Lundell T."/>
            <person name="Morin E."/>
            <person name="Murat C."/>
            <person name="Sun H."/>
            <person name="Tunlid A."/>
            <person name="Henrissat B."/>
            <person name="Grigoriev I.V."/>
            <person name="Hibbett D.S."/>
            <person name="Martin F."/>
            <person name="Nordberg H.P."/>
            <person name="Cantor M.N."/>
            <person name="Hua S.X."/>
        </authorList>
    </citation>
    <scope>NUCLEOTIDE SEQUENCE [LARGE SCALE GENOMIC DNA]</scope>
    <source>
        <strain evidence="3 4">Ve08.2h10</strain>
    </source>
</reference>
<evidence type="ECO:0000313" key="4">
    <source>
        <dbReference type="Proteomes" id="UP000054538"/>
    </source>
</evidence>
<feature type="transmembrane region" description="Helical" evidence="2">
    <location>
        <begin position="55"/>
        <end position="74"/>
    </location>
</feature>
<feature type="compositionally biased region" description="Polar residues" evidence="1">
    <location>
        <begin position="8"/>
        <end position="20"/>
    </location>
</feature>
<gene>
    <name evidence="3" type="ORF">PAXRUDRAFT_219322</name>
</gene>
<dbReference type="HOGENOM" id="CLU_2671757_0_0_1"/>